<dbReference type="Proteomes" id="UP001562425">
    <property type="component" value="Unassembled WGS sequence"/>
</dbReference>
<dbReference type="AlphaFoldDB" id="A0ABD1DTM7"/>
<name>A0ABD1DTM7_CULPP</name>
<comment type="caution">
    <text evidence="1">The sequence shown here is derived from an EMBL/GenBank/DDBJ whole genome shotgun (WGS) entry which is preliminary data.</text>
</comment>
<reference evidence="1 2" key="1">
    <citation type="submission" date="2024-05" db="EMBL/GenBank/DDBJ databases">
        <title>Culex pipiens pipiens assembly and annotation.</title>
        <authorList>
            <person name="Alout H."/>
            <person name="Durand T."/>
        </authorList>
    </citation>
    <scope>NUCLEOTIDE SEQUENCE [LARGE SCALE GENOMIC DNA]</scope>
    <source>
        <strain evidence="1">HA-2024</strain>
        <tissue evidence="1">Whole body</tissue>
    </source>
</reference>
<gene>
    <name evidence="1" type="ORF">pipiens_019828</name>
</gene>
<accession>A0ABD1DTM7</accession>
<sequence>MLLEHRSNNSNVNTRKQGNGNWFVVARFNLEMIREMALTLLNSPINATRSAETDKLRLVSVPIYCDLK</sequence>
<evidence type="ECO:0000313" key="1">
    <source>
        <dbReference type="EMBL" id="KAL1402247.1"/>
    </source>
</evidence>
<organism evidence="1 2">
    <name type="scientific">Culex pipiens pipiens</name>
    <name type="common">Northern house mosquito</name>
    <dbReference type="NCBI Taxonomy" id="38569"/>
    <lineage>
        <taxon>Eukaryota</taxon>
        <taxon>Metazoa</taxon>
        <taxon>Ecdysozoa</taxon>
        <taxon>Arthropoda</taxon>
        <taxon>Hexapoda</taxon>
        <taxon>Insecta</taxon>
        <taxon>Pterygota</taxon>
        <taxon>Neoptera</taxon>
        <taxon>Endopterygota</taxon>
        <taxon>Diptera</taxon>
        <taxon>Nematocera</taxon>
        <taxon>Culicoidea</taxon>
        <taxon>Culicidae</taxon>
        <taxon>Culicinae</taxon>
        <taxon>Culicini</taxon>
        <taxon>Culex</taxon>
        <taxon>Culex</taxon>
    </lineage>
</organism>
<protein>
    <submittedName>
        <fullName evidence="1">Uncharacterized protein</fullName>
    </submittedName>
</protein>
<keyword evidence="2" id="KW-1185">Reference proteome</keyword>
<dbReference type="EMBL" id="JBEHCU010003321">
    <property type="protein sequence ID" value="KAL1402247.1"/>
    <property type="molecule type" value="Genomic_DNA"/>
</dbReference>
<proteinExistence type="predicted"/>
<evidence type="ECO:0000313" key="2">
    <source>
        <dbReference type="Proteomes" id="UP001562425"/>
    </source>
</evidence>